<feature type="region of interest" description="Disordered" evidence="1">
    <location>
        <begin position="365"/>
        <end position="392"/>
    </location>
</feature>
<keyword evidence="2" id="KW-1133">Transmembrane helix</keyword>
<evidence type="ECO:0000313" key="3">
    <source>
        <dbReference type="EMBL" id="QUX21382.1"/>
    </source>
</evidence>
<evidence type="ECO:0008006" key="5">
    <source>
        <dbReference type="Google" id="ProtNLM"/>
    </source>
</evidence>
<accession>A0ABX8BK10</accession>
<gene>
    <name evidence="3" type="ORF">KGD84_23610</name>
</gene>
<keyword evidence="4" id="KW-1185">Reference proteome</keyword>
<sequence>MSPIPLPSGRRARLLLGAASAVVVALVVAIGAVLVDRFAGGTTVVEGVVGSEKVDFFRDEEVVARLAELGYEVRVRPRGSRLMAQDTEGSDFVSPGSDTAADHIRRLHGVSTEHRLFSTPMVLLSYEPLAEALREAGVARRSEEDGTWSFDVAAYLELTGERTRWRDLPGDSVGSENRNEVLVRTTDPRTSNSAGMYAAVISYLLNGEEVVPPGGPDPGITSRLSDLFLAQGQPPESSQQPFEQFRDLGPGHTPLLWAYEAQYVHAMVSGPALPGDAVLMYPEPTVFSVHALVPLTDAGDEVGALLAEDPELRALATRHGFRAEGGDAFADLVAEHGLPVRTRVDDVVNTPTYEALEALLSGIEDAYEDSGMGPPAPEERRPAAGPAREEGE</sequence>
<evidence type="ECO:0000256" key="1">
    <source>
        <dbReference type="SAM" id="MobiDB-lite"/>
    </source>
</evidence>
<dbReference type="RefSeq" id="WP_220562603.1">
    <property type="nucleotide sequence ID" value="NZ_CP074133.1"/>
</dbReference>
<keyword evidence="2" id="KW-0472">Membrane</keyword>
<evidence type="ECO:0000256" key="2">
    <source>
        <dbReference type="SAM" id="Phobius"/>
    </source>
</evidence>
<evidence type="ECO:0000313" key="4">
    <source>
        <dbReference type="Proteomes" id="UP000676079"/>
    </source>
</evidence>
<feature type="transmembrane region" description="Helical" evidence="2">
    <location>
        <begin position="12"/>
        <end position="35"/>
    </location>
</feature>
<keyword evidence="2" id="KW-0812">Transmembrane</keyword>
<name>A0ABX8BK10_9ACTN</name>
<feature type="compositionally biased region" description="Basic and acidic residues" evidence="1">
    <location>
        <begin position="377"/>
        <end position="392"/>
    </location>
</feature>
<dbReference type="EMBL" id="CP074133">
    <property type="protein sequence ID" value="QUX21382.1"/>
    <property type="molecule type" value="Genomic_DNA"/>
</dbReference>
<protein>
    <recommendedName>
        <fullName evidence="5">Extracellular solute-binding protein</fullName>
    </recommendedName>
</protein>
<reference evidence="3 4" key="1">
    <citation type="submission" date="2021-05" db="EMBL/GenBank/DDBJ databases">
        <title>Direct Submission.</title>
        <authorList>
            <person name="Li K."/>
            <person name="Gao J."/>
        </authorList>
    </citation>
    <scope>NUCLEOTIDE SEQUENCE [LARGE SCALE GENOMIC DNA]</scope>
    <source>
        <strain evidence="3 4">Mg02</strain>
    </source>
</reference>
<dbReference type="Proteomes" id="UP000676079">
    <property type="component" value="Chromosome"/>
</dbReference>
<organism evidence="3 4">
    <name type="scientific">Nocardiopsis changdeensis</name>
    <dbReference type="NCBI Taxonomy" id="2831969"/>
    <lineage>
        <taxon>Bacteria</taxon>
        <taxon>Bacillati</taxon>
        <taxon>Actinomycetota</taxon>
        <taxon>Actinomycetes</taxon>
        <taxon>Streptosporangiales</taxon>
        <taxon>Nocardiopsidaceae</taxon>
        <taxon>Nocardiopsis</taxon>
    </lineage>
</organism>
<proteinExistence type="predicted"/>